<dbReference type="Proteomes" id="UP001597347">
    <property type="component" value="Unassembled WGS sequence"/>
</dbReference>
<accession>A0ABW4LE82</accession>
<keyword evidence="3" id="KW-1185">Reference proteome</keyword>
<dbReference type="RefSeq" id="WP_377933325.1">
    <property type="nucleotide sequence ID" value="NZ_JBHUEA010000008.1"/>
</dbReference>
<proteinExistence type="predicted"/>
<comment type="caution">
    <text evidence="2">The sequence shown here is derived from an EMBL/GenBank/DDBJ whole genome shotgun (WGS) entry which is preliminary data.</text>
</comment>
<organism evidence="2 3">
    <name type="scientific">Amnibacterium endophyticum</name>
    <dbReference type="NCBI Taxonomy" id="2109337"/>
    <lineage>
        <taxon>Bacteria</taxon>
        <taxon>Bacillati</taxon>
        <taxon>Actinomycetota</taxon>
        <taxon>Actinomycetes</taxon>
        <taxon>Micrococcales</taxon>
        <taxon>Microbacteriaceae</taxon>
        <taxon>Amnibacterium</taxon>
    </lineage>
</organism>
<sequence>MATPTFPEWLTEQTDRGDEIAAFAQQVEQLTDFPQSGGKAIYDGYFETALPAQQEVYQRAWTEFEASPEPARSDDTERPTTLR</sequence>
<evidence type="ECO:0000313" key="2">
    <source>
        <dbReference type="EMBL" id="MFD1721254.1"/>
    </source>
</evidence>
<evidence type="ECO:0008006" key="4">
    <source>
        <dbReference type="Google" id="ProtNLM"/>
    </source>
</evidence>
<gene>
    <name evidence="2" type="ORF">ACFSBI_06790</name>
</gene>
<name>A0ABW4LE82_9MICO</name>
<dbReference type="InterPro" id="IPR036806">
    <property type="entry name" value="YozE_SAM-like_sf"/>
</dbReference>
<feature type="compositionally biased region" description="Basic and acidic residues" evidence="1">
    <location>
        <begin position="71"/>
        <end position="83"/>
    </location>
</feature>
<feature type="region of interest" description="Disordered" evidence="1">
    <location>
        <begin position="64"/>
        <end position="83"/>
    </location>
</feature>
<dbReference type="SUPFAM" id="SSF140652">
    <property type="entry name" value="YozE-like"/>
    <property type="match status" value="1"/>
</dbReference>
<evidence type="ECO:0000256" key="1">
    <source>
        <dbReference type="SAM" id="MobiDB-lite"/>
    </source>
</evidence>
<dbReference type="EMBL" id="JBHUEA010000008">
    <property type="protein sequence ID" value="MFD1721254.1"/>
    <property type="molecule type" value="Genomic_DNA"/>
</dbReference>
<evidence type="ECO:0000313" key="3">
    <source>
        <dbReference type="Proteomes" id="UP001597347"/>
    </source>
</evidence>
<reference evidence="3" key="1">
    <citation type="journal article" date="2019" name="Int. J. Syst. Evol. Microbiol.">
        <title>The Global Catalogue of Microorganisms (GCM) 10K type strain sequencing project: providing services to taxonomists for standard genome sequencing and annotation.</title>
        <authorList>
            <consortium name="The Broad Institute Genomics Platform"/>
            <consortium name="The Broad Institute Genome Sequencing Center for Infectious Disease"/>
            <person name="Wu L."/>
            <person name="Ma J."/>
        </authorList>
    </citation>
    <scope>NUCLEOTIDE SEQUENCE [LARGE SCALE GENOMIC DNA]</scope>
    <source>
        <strain evidence="3">CGMCC 1.12471</strain>
    </source>
</reference>
<protein>
    <recommendedName>
        <fullName evidence="4">YozE SAM-like domain-containing protein</fullName>
    </recommendedName>
</protein>